<evidence type="ECO:0000256" key="1">
    <source>
        <dbReference type="SAM" id="MobiDB-lite"/>
    </source>
</evidence>
<proteinExistence type="predicted"/>
<evidence type="ECO:0000313" key="2">
    <source>
        <dbReference type="EMBL" id="VDO81573.1"/>
    </source>
</evidence>
<dbReference type="Proteomes" id="UP000268014">
    <property type="component" value="Unassembled WGS sequence"/>
</dbReference>
<accession>A0A0N4X6Y3</accession>
<reference evidence="4" key="1">
    <citation type="submission" date="2017-02" db="UniProtKB">
        <authorList>
            <consortium name="WormBaseParasite"/>
        </authorList>
    </citation>
    <scope>IDENTIFICATION</scope>
</reference>
<evidence type="ECO:0000313" key="4">
    <source>
        <dbReference type="WBParaSite" id="HPLM_0002012501-mRNA-1"/>
    </source>
</evidence>
<dbReference type="EMBL" id="UZAF01021869">
    <property type="protein sequence ID" value="VDO81573.1"/>
    <property type="molecule type" value="Genomic_DNA"/>
</dbReference>
<name>A0A0N4X6Y3_HAEPC</name>
<gene>
    <name evidence="2" type="ORF">HPLM_LOCUS20117</name>
</gene>
<dbReference type="WBParaSite" id="HPLM_0002012501-mRNA-1">
    <property type="protein sequence ID" value="HPLM_0002012501-mRNA-1"/>
    <property type="gene ID" value="HPLM_0002012501"/>
</dbReference>
<feature type="compositionally biased region" description="Basic and acidic residues" evidence="1">
    <location>
        <begin position="8"/>
        <end position="17"/>
    </location>
</feature>
<organism evidence="4">
    <name type="scientific">Haemonchus placei</name>
    <name type="common">Barber's pole worm</name>
    <dbReference type="NCBI Taxonomy" id="6290"/>
    <lineage>
        <taxon>Eukaryota</taxon>
        <taxon>Metazoa</taxon>
        <taxon>Ecdysozoa</taxon>
        <taxon>Nematoda</taxon>
        <taxon>Chromadorea</taxon>
        <taxon>Rhabditida</taxon>
        <taxon>Rhabditina</taxon>
        <taxon>Rhabditomorpha</taxon>
        <taxon>Strongyloidea</taxon>
        <taxon>Trichostrongylidae</taxon>
        <taxon>Haemonchus</taxon>
    </lineage>
</organism>
<keyword evidence="3" id="KW-1185">Reference proteome</keyword>
<sequence>MLPKKRPKSDTKLDELLRAGASGKKSDKDIDKAISSTTHRLVKEAIVFVKQSTIEDTTEQYRRSGYV</sequence>
<evidence type="ECO:0000313" key="3">
    <source>
        <dbReference type="Proteomes" id="UP000268014"/>
    </source>
</evidence>
<dbReference type="OrthoDB" id="5836208at2759"/>
<feature type="region of interest" description="Disordered" evidence="1">
    <location>
        <begin position="1"/>
        <end position="28"/>
    </location>
</feature>
<dbReference type="AlphaFoldDB" id="A0A0N4X6Y3"/>
<protein>
    <submittedName>
        <fullName evidence="4">Histone</fullName>
    </submittedName>
</protein>
<reference evidence="2 3" key="2">
    <citation type="submission" date="2018-11" db="EMBL/GenBank/DDBJ databases">
        <authorList>
            <consortium name="Pathogen Informatics"/>
        </authorList>
    </citation>
    <scope>NUCLEOTIDE SEQUENCE [LARGE SCALE GENOMIC DNA]</scope>
    <source>
        <strain evidence="2 3">MHpl1</strain>
    </source>
</reference>